<feature type="non-terminal residue" evidence="2">
    <location>
        <position position="1"/>
    </location>
</feature>
<dbReference type="EMBL" id="JADKYU010000940">
    <property type="protein sequence ID" value="MBF4986039.1"/>
    <property type="molecule type" value="Genomic_DNA"/>
</dbReference>
<evidence type="ECO:0000313" key="2">
    <source>
        <dbReference type="EMBL" id="MBF4986039.1"/>
    </source>
</evidence>
<evidence type="ECO:0000256" key="1">
    <source>
        <dbReference type="SAM" id="Phobius"/>
    </source>
</evidence>
<accession>A0ABS0A9R5</accession>
<protein>
    <submittedName>
        <fullName evidence="2">Alpha-1-antitrypsin</fullName>
    </submittedName>
</protein>
<keyword evidence="3" id="KW-1185">Reference proteome</keyword>
<evidence type="ECO:0000313" key="3">
    <source>
        <dbReference type="Proteomes" id="UP001194729"/>
    </source>
</evidence>
<comment type="caution">
    <text evidence="2">The sequence shown here is derived from an EMBL/GenBank/DDBJ whole genome shotgun (WGS) entry which is preliminary data.</text>
</comment>
<dbReference type="Proteomes" id="UP001194729">
    <property type="component" value="Unassembled WGS sequence"/>
</dbReference>
<keyword evidence="1" id="KW-1133">Transmembrane helix</keyword>
<keyword evidence="1" id="KW-0472">Membrane</keyword>
<organism evidence="2 3">
    <name type="scientific">Nonlabens mediterrranea</name>
    <dbReference type="NCBI Taxonomy" id="1419947"/>
    <lineage>
        <taxon>Bacteria</taxon>
        <taxon>Pseudomonadati</taxon>
        <taxon>Bacteroidota</taxon>
        <taxon>Flavobacteriia</taxon>
        <taxon>Flavobacteriales</taxon>
        <taxon>Flavobacteriaceae</taxon>
        <taxon>Nonlabens</taxon>
    </lineage>
</organism>
<gene>
    <name evidence="2" type="ORF">FNJ87_17475</name>
</gene>
<sequence>EILELRSQSNSFIPKQRAFESHVLLEVKDELSKAGNYKVLNDEESITTLSFNHSREENKSNYFTATELGNNNIAYSVEDLVYKLNEEDGILNLWKYFVIGALFFLICELLILKFLK</sequence>
<feature type="transmembrane region" description="Helical" evidence="1">
    <location>
        <begin position="93"/>
        <end position="115"/>
    </location>
</feature>
<keyword evidence="1" id="KW-0812">Transmembrane</keyword>
<proteinExistence type="predicted"/>
<reference evidence="2 3" key="1">
    <citation type="submission" date="2020-11" db="EMBL/GenBank/DDBJ databases">
        <title>P. mediterranea TC4 genome.</title>
        <authorList>
            <person name="Molmeret M."/>
        </authorList>
    </citation>
    <scope>NUCLEOTIDE SEQUENCE [LARGE SCALE GENOMIC DNA]</scope>
    <source>
        <strain evidence="2 3">TC4</strain>
    </source>
</reference>
<name>A0ABS0A9R5_9FLAO</name>